<dbReference type="FunFam" id="1.10.240.10:FF:000001">
    <property type="entry name" value="Tyrosine--tRNA ligase"/>
    <property type="match status" value="1"/>
</dbReference>
<feature type="binding site" evidence="8">
    <location>
        <position position="238"/>
    </location>
    <ligand>
        <name>ATP</name>
        <dbReference type="ChEBI" id="CHEBI:30616"/>
    </ligand>
</feature>
<dbReference type="PANTHER" id="PTHR11766:SF0">
    <property type="entry name" value="TYROSINE--TRNA LIGASE, MITOCHONDRIAL"/>
    <property type="match status" value="1"/>
</dbReference>
<comment type="function">
    <text evidence="8">Catalyzes the attachment of tyrosine to tRNA(Tyr) in a two-step reaction: tyrosine is first activated by ATP to form Tyr-AMP and then transferred to the acceptor end of tRNA(Tyr).</text>
</comment>
<dbReference type="InterPro" id="IPR002307">
    <property type="entry name" value="Tyr-tRNA-ligase"/>
</dbReference>
<evidence type="ECO:0000313" key="12">
    <source>
        <dbReference type="Proteomes" id="UP000305131"/>
    </source>
</evidence>
<reference evidence="11 12" key="1">
    <citation type="submission" date="2019-05" db="EMBL/GenBank/DDBJ databases">
        <authorList>
            <person name="Zhou X."/>
        </authorList>
    </citation>
    <scope>NUCLEOTIDE SEQUENCE [LARGE SCALE GENOMIC DNA]</scope>
    <source>
        <strain evidence="11 12">DSM 432</strain>
    </source>
</reference>
<proteinExistence type="inferred from homology"/>
<dbReference type="GO" id="GO:0004831">
    <property type="term" value="F:tyrosine-tRNA ligase activity"/>
    <property type="evidence" value="ECO:0007669"/>
    <property type="project" value="UniProtKB-UniRule"/>
</dbReference>
<comment type="similarity">
    <text evidence="8">Belongs to the class-I aminoacyl-tRNA synthetase family. TyrS type 1 subfamily.</text>
</comment>
<dbReference type="InterPro" id="IPR024088">
    <property type="entry name" value="Tyr-tRNA-ligase_bac-type"/>
</dbReference>
<keyword evidence="2 8" id="KW-0547">Nucleotide-binding</keyword>
<dbReference type="OrthoDB" id="9804243at2"/>
<dbReference type="InterPro" id="IPR024107">
    <property type="entry name" value="Tyr-tRNA-ligase_bac_1"/>
</dbReference>
<dbReference type="Pfam" id="PF22421">
    <property type="entry name" value="SYY_C-terminal"/>
    <property type="match status" value="1"/>
</dbReference>
<dbReference type="AlphaFoldDB" id="A0A6C1KT10"/>
<dbReference type="HAMAP" id="MF_02006">
    <property type="entry name" value="Tyr_tRNA_synth_type1"/>
    <property type="match status" value="1"/>
</dbReference>
<dbReference type="Proteomes" id="UP000305131">
    <property type="component" value="Unassembled WGS sequence"/>
</dbReference>
<organism evidence="11 12">
    <name type="scientific">Xanthobacter autotrophicus</name>
    <dbReference type="NCBI Taxonomy" id="280"/>
    <lineage>
        <taxon>Bacteria</taxon>
        <taxon>Pseudomonadati</taxon>
        <taxon>Pseudomonadota</taxon>
        <taxon>Alphaproteobacteria</taxon>
        <taxon>Hyphomicrobiales</taxon>
        <taxon>Xanthobacteraceae</taxon>
        <taxon>Xanthobacter</taxon>
    </lineage>
</organism>
<dbReference type="NCBIfam" id="TIGR00234">
    <property type="entry name" value="tyrS"/>
    <property type="match status" value="1"/>
</dbReference>
<keyword evidence="3 8" id="KW-0067">ATP-binding</keyword>
<dbReference type="CDD" id="cd00805">
    <property type="entry name" value="TyrRS_core"/>
    <property type="match status" value="1"/>
</dbReference>
<dbReference type="InterPro" id="IPR054608">
    <property type="entry name" value="SYY-like_C"/>
</dbReference>
<feature type="binding site" evidence="8">
    <location>
        <position position="179"/>
    </location>
    <ligand>
        <name>L-tyrosine</name>
        <dbReference type="ChEBI" id="CHEBI:58315"/>
    </ligand>
</feature>
<evidence type="ECO:0000256" key="1">
    <source>
        <dbReference type="ARBA" id="ARBA00022598"/>
    </source>
</evidence>
<sequence length="416" mass="45310">MTTQTFRSDFLRTLSERGYIHQCSDLERLDAKAAEGPITAYIGFDATASSLHAGHLLSIMMLRTLQRTGHNPIALMGGGTTKIGDPSGKDEARKMLTDQQIDDNIASIRKVFARFLDFGAGAKMENNASWLDELKYIPLLREVGPHFTINRMLTFDSVKLRLEREQPLTFLEFNYMILQAYDFVELNARHGCILQMGGSDQWGNIVNGMELGRRMRGADLFALTTPLLTTSSGAKMGKTAGGAVWLDADLLSPYEYWQYWRNAGDADVERFLKLFTELPLDEIARLAALQGQEINLAKEVLATEATALLHGREAAEKAKETSRATFADGALAVDLPTVEVPRATLAAGLGVANAFVDAGLVASTSEARRQIKGGGLKVNDAAVTDEKATLGLGALTPEGVVKLSLGKKKHVLLKPV</sequence>
<dbReference type="PRINTS" id="PR01040">
    <property type="entry name" value="TRNASYNTHTYR"/>
</dbReference>
<name>A0A6C1KT10_XANAU</name>
<dbReference type="InterPro" id="IPR014729">
    <property type="entry name" value="Rossmann-like_a/b/a_fold"/>
</dbReference>
<gene>
    <name evidence="8" type="primary">tyrS</name>
    <name evidence="11" type="ORF">FBQ73_05065</name>
</gene>
<accession>A0A6C1KT10</accession>
<keyword evidence="6 8" id="KW-0030">Aminoacyl-tRNA synthetase</keyword>
<evidence type="ECO:0000259" key="10">
    <source>
        <dbReference type="Pfam" id="PF22421"/>
    </source>
</evidence>
<evidence type="ECO:0000256" key="6">
    <source>
        <dbReference type="ARBA" id="ARBA00023146"/>
    </source>
</evidence>
<dbReference type="InterPro" id="IPR002305">
    <property type="entry name" value="aa-tRNA-synth_Ic"/>
</dbReference>
<feature type="binding site" evidence="8">
    <location>
        <position position="175"/>
    </location>
    <ligand>
        <name>L-tyrosine</name>
        <dbReference type="ChEBI" id="CHEBI:58315"/>
    </ligand>
</feature>
<comment type="caution">
    <text evidence="11">The sequence shown here is derived from an EMBL/GenBank/DDBJ whole genome shotgun (WGS) entry which is preliminary data.</text>
</comment>
<feature type="short sequence motif" description="'KMSKS' region" evidence="8">
    <location>
        <begin position="235"/>
        <end position="239"/>
    </location>
</feature>
<dbReference type="SUPFAM" id="SSF52374">
    <property type="entry name" value="Nucleotidylyl transferase"/>
    <property type="match status" value="1"/>
</dbReference>
<dbReference type="GeneID" id="95772829"/>
<dbReference type="GO" id="GO:0006437">
    <property type="term" value="P:tyrosyl-tRNA aminoacylation"/>
    <property type="evidence" value="ECO:0007669"/>
    <property type="project" value="UniProtKB-UniRule"/>
</dbReference>
<comment type="subcellular location">
    <subcellularLocation>
        <location evidence="8">Cytoplasm</location>
    </subcellularLocation>
</comment>
<evidence type="ECO:0000256" key="8">
    <source>
        <dbReference type="HAMAP-Rule" id="MF_02006"/>
    </source>
</evidence>
<feature type="short sequence motif" description="'HIGH' region" evidence="8">
    <location>
        <begin position="46"/>
        <end position="55"/>
    </location>
</feature>
<dbReference type="GO" id="GO:0003723">
    <property type="term" value="F:RNA binding"/>
    <property type="evidence" value="ECO:0007669"/>
    <property type="project" value="UniProtKB-KW"/>
</dbReference>
<keyword evidence="8" id="KW-0963">Cytoplasm</keyword>
<keyword evidence="5 8" id="KW-0648">Protein biosynthesis</keyword>
<evidence type="ECO:0000256" key="9">
    <source>
        <dbReference type="PROSITE-ProRule" id="PRU00182"/>
    </source>
</evidence>
<evidence type="ECO:0000256" key="2">
    <source>
        <dbReference type="ARBA" id="ARBA00022741"/>
    </source>
</evidence>
<comment type="subunit">
    <text evidence="8">Homodimer.</text>
</comment>
<feature type="binding site" evidence="8">
    <location>
        <position position="41"/>
    </location>
    <ligand>
        <name>L-tyrosine</name>
        <dbReference type="ChEBI" id="CHEBI:58315"/>
    </ligand>
</feature>
<feature type="domain" description="Tyrosine--tRNA ligase SYY-like C-terminal" evidence="10">
    <location>
        <begin position="339"/>
        <end position="412"/>
    </location>
</feature>
<dbReference type="Gene3D" id="3.40.50.620">
    <property type="entry name" value="HUPs"/>
    <property type="match status" value="1"/>
</dbReference>
<comment type="catalytic activity">
    <reaction evidence="7 8">
        <text>tRNA(Tyr) + L-tyrosine + ATP = L-tyrosyl-tRNA(Tyr) + AMP + diphosphate + H(+)</text>
        <dbReference type="Rhea" id="RHEA:10220"/>
        <dbReference type="Rhea" id="RHEA-COMP:9706"/>
        <dbReference type="Rhea" id="RHEA-COMP:9707"/>
        <dbReference type="ChEBI" id="CHEBI:15378"/>
        <dbReference type="ChEBI" id="CHEBI:30616"/>
        <dbReference type="ChEBI" id="CHEBI:33019"/>
        <dbReference type="ChEBI" id="CHEBI:58315"/>
        <dbReference type="ChEBI" id="CHEBI:78442"/>
        <dbReference type="ChEBI" id="CHEBI:78536"/>
        <dbReference type="ChEBI" id="CHEBI:456215"/>
        <dbReference type="EC" id="6.1.1.1"/>
    </reaction>
</comment>
<dbReference type="EMBL" id="VAUP01000015">
    <property type="protein sequence ID" value="TLX43496.1"/>
    <property type="molecule type" value="Genomic_DNA"/>
</dbReference>
<dbReference type="PANTHER" id="PTHR11766">
    <property type="entry name" value="TYROSYL-TRNA SYNTHETASE"/>
    <property type="match status" value="1"/>
</dbReference>
<evidence type="ECO:0000256" key="3">
    <source>
        <dbReference type="ARBA" id="ARBA00022840"/>
    </source>
</evidence>
<dbReference type="PROSITE" id="PS50889">
    <property type="entry name" value="S4"/>
    <property type="match status" value="1"/>
</dbReference>
<dbReference type="Pfam" id="PF00579">
    <property type="entry name" value="tRNA-synt_1b"/>
    <property type="match status" value="1"/>
</dbReference>
<dbReference type="EC" id="6.1.1.1" evidence="8"/>
<evidence type="ECO:0000256" key="5">
    <source>
        <dbReference type="ARBA" id="ARBA00022917"/>
    </source>
</evidence>
<keyword evidence="1 8" id="KW-0436">Ligase</keyword>
<dbReference type="GO" id="GO:0005524">
    <property type="term" value="F:ATP binding"/>
    <property type="evidence" value="ECO:0007669"/>
    <property type="project" value="UniProtKB-UniRule"/>
</dbReference>
<dbReference type="GO" id="GO:0005829">
    <property type="term" value="C:cytosol"/>
    <property type="evidence" value="ECO:0007669"/>
    <property type="project" value="TreeGrafter"/>
</dbReference>
<dbReference type="Gene3D" id="3.10.290.10">
    <property type="entry name" value="RNA-binding S4 domain"/>
    <property type="match status" value="1"/>
</dbReference>
<evidence type="ECO:0000313" key="11">
    <source>
        <dbReference type="EMBL" id="TLX43496.1"/>
    </source>
</evidence>
<dbReference type="CDD" id="cd00165">
    <property type="entry name" value="S4"/>
    <property type="match status" value="1"/>
</dbReference>
<dbReference type="Gene3D" id="1.10.240.10">
    <property type="entry name" value="Tyrosyl-Transfer RNA Synthetase"/>
    <property type="match status" value="1"/>
</dbReference>
<dbReference type="InterPro" id="IPR036986">
    <property type="entry name" value="S4_RNA-bd_sf"/>
</dbReference>
<keyword evidence="4 9" id="KW-0694">RNA-binding</keyword>
<evidence type="ECO:0000256" key="4">
    <source>
        <dbReference type="ARBA" id="ARBA00022884"/>
    </source>
</evidence>
<dbReference type="RefSeq" id="WP_138398418.1">
    <property type="nucleotide sequence ID" value="NZ_JBAFVI010000001.1"/>
</dbReference>
<dbReference type="SUPFAM" id="SSF55174">
    <property type="entry name" value="Alpha-L RNA-binding motif"/>
    <property type="match status" value="1"/>
</dbReference>
<evidence type="ECO:0000256" key="7">
    <source>
        <dbReference type="ARBA" id="ARBA00048248"/>
    </source>
</evidence>
<protein>
    <recommendedName>
        <fullName evidence="8">Tyrosine--tRNA ligase</fullName>
        <ecNumber evidence="8">6.1.1.1</ecNumber>
    </recommendedName>
    <alternativeName>
        <fullName evidence="8">Tyrosyl-tRNA synthetase</fullName>
        <shortName evidence="8">TyrRS</shortName>
    </alternativeName>
</protein>